<evidence type="ECO:0000259" key="1">
    <source>
        <dbReference type="Pfam" id="PF00534"/>
    </source>
</evidence>
<dbReference type="Gene3D" id="3.40.50.2000">
    <property type="entry name" value="Glycogen Phosphorylase B"/>
    <property type="match status" value="2"/>
</dbReference>
<reference evidence="2" key="1">
    <citation type="journal article" date="2013" name="Environ. Microbiol.">
        <title>Seasonally variable intestinal metagenomes of the red palm weevil (Rhynchophorus ferrugineus).</title>
        <authorList>
            <person name="Jia S."/>
            <person name="Zhang X."/>
            <person name="Zhang G."/>
            <person name="Yin A."/>
            <person name="Zhang S."/>
            <person name="Li F."/>
            <person name="Wang L."/>
            <person name="Zhao D."/>
            <person name="Yun Q."/>
            <person name="Tala"/>
            <person name="Wang J."/>
            <person name="Sun G."/>
            <person name="Baabdullah M."/>
            <person name="Yu X."/>
            <person name="Hu S."/>
            <person name="Al-Mssallem I.S."/>
            <person name="Yu J."/>
        </authorList>
    </citation>
    <scope>NUCLEOTIDE SEQUENCE</scope>
</reference>
<accession>A0A060CE32</accession>
<organism evidence="2">
    <name type="scientific">uncultured Calditerrivibrio sp</name>
    <dbReference type="NCBI Taxonomy" id="1178804"/>
    <lineage>
        <taxon>Bacteria</taxon>
        <taxon>Pseudomonadati</taxon>
        <taxon>Deferribacterota</taxon>
        <taxon>Deferribacteres</taxon>
        <taxon>Deferribacterales</taxon>
        <taxon>Calditerrivibrionaceae</taxon>
        <taxon>environmental samples</taxon>
    </lineage>
</organism>
<dbReference type="EMBL" id="KF127526">
    <property type="protein sequence ID" value="AIA94883.1"/>
    <property type="molecule type" value="Genomic_DNA"/>
</dbReference>
<dbReference type="PANTHER" id="PTHR12526">
    <property type="entry name" value="GLYCOSYLTRANSFERASE"/>
    <property type="match status" value="1"/>
</dbReference>
<evidence type="ECO:0000313" key="2">
    <source>
        <dbReference type="EMBL" id="AIA94883.1"/>
    </source>
</evidence>
<dbReference type="PANTHER" id="PTHR12526:SF630">
    <property type="entry name" value="GLYCOSYLTRANSFERASE"/>
    <property type="match status" value="1"/>
</dbReference>
<dbReference type="AlphaFoldDB" id="A0A060CE32"/>
<feature type="domain" description="Glycosyl transferase family 1" evidence="1">
    <location>
        <begin position="2"/>
        <end position="64"/>
    </location>
</feature>
<proteinExistence type="predicted"/>
<dbReference type="GO" id="GO:0016757">
    <property type="term" value="F:glycosyltransferase activity"/>
    <property type="evidence" value="ECO:0007669"/>
    <property type="project" value="InterPro"/>
</dbReference>
<dbReference type="Pfam" id="PF00534">
    <property type="entry name" value="Glycos_transf_1"/>
    <property type="match status" value="1"/>
</dbReference>
<protein>
    <submittedName>
        <fullName evidence="2">CAZy families GT4 protein</fullName>
    </submittedName>
</protein>
<dbReference type="SUPFAM" id="SSF53756">
    <property type="entry name" value="UDP-Glycosyltransferase/glycogen phosphorylase"/>
    <property type="match status" value="1"/>
</dbReference>
<feature type="non-terminal residue" evidence="2">
    <location>
        <position position="1"/>
    </location>
</feature>
<name>A0A060CE32_9BACT</name>
<sequence length="88" mass="10014">VLPEYMLAGIPIVASRVDAIPEIISDHENGLLIQPDDAAGVYYAVKKILSDIVLQDKFKKNGNKDVHFRFNAERMAKEHEEMFMNLLK</sequence>
<dbReference type="InterPro" id="IPR001296">
    <property type="entry name" value="Glyco_trans_1"/>
</dbReference>